<evidence type="ECO:0000256" key="6">
    <source>
        <dbReference type="SAM" id="MobiDB-lite"/>
    </source>
</evidence>
<proteinExistence type="inferred from homology"/>
<dbReference type="InterPro" id="IPR033403">
    <property type="entry name" value="DUF5110"/>
</dbReference>
<dbReference type="Pfam" id="PF12833">
    <property type="entry name" value="HTH_18"/>
    <property type="match status" value="1"/>
</dbReference>
<dbReference type="CDD" id="cd14752">
    <property type="entry name" value="GH31_N"/>
    <property type="match status" value="1"/>
</dbReference>
<dbReference type="PANTHER" id="PTHR43863">
    <property type="entry name" value="HYDROLASE, PUTATIVE (AFU_ORTHOLOGUE AFUA_1G03140)-RELATED"/>
    <property type="match status" value="1"/>
</dbReference>
<dbReference type="InterPro" id="IPR018062">
    <property type="entry name" value="HTH_AraC-typ_CS"/>
</dbReference>
<dbReference type="InterPro" id="IPR048395">
    <property type="entry name" value="Glyco_hydro_31_C"/>
</dbReference>
<dbReference type="InterPro" id="IPR011013">
    <property type="entry name" value="Gal_mutarotase_sf_dom"/>
</dbReference>
<dbReference type="InterPro" id="IPR017853">
    <property type="entry name" value="GH"/>
</dbReference>
<evidence type="ECO:0000259" key="7">
    <source>
        <dbReference type="PROSITE" id="PS01124"/>
    </source>
</evidence>
<dbReference type="Gene3D" id="2.60.40.1760">
    <property type="entry name" value="glycosyl hydrolase (family 31)"/>
    <property type="match status" value="1"/>
</dbReference>
<dbReference type="SUPFAM" id="SSF51011">
    <property type="entry name" value="Glycosyl hydrolase domain"/>
    <property type="match status" value="1"/>
</dbReference>
<evidence type="ECO:0000256" key="5">
    <source>
        <dbReference type="RuleBase" id="RU361185"/>
    </source>
</evidence>
<evidence type="ECO:0000256" key="2">
    <source>
        <dbReference type="ARBA" id="ARBA00023015"/>
    </source>
</evidence>
<dbReference type="Proteomes" id="UP000307943">
    <property type="component" value="Unassembled WGS sequence"/>
</dbReference>
<dbReference type="SUPFAM" id="SSF51445">
    <property type="entry name" value="(Trans)glycosidases"/>
    <property type="match status" value="1"/>
</dbReference>
<evidence type="ECO:0000313" key="9">
    <source>
        <dbReference type="Proteomes" id="UP000307943"/>
    </source>
</evidence>
<dbReference type="InterPro" id="IPR000322">
    <property type="entry name" value="Glyco_hydro_31_TIM"/>
</dbReference>
<feature type="region of interest" description="Disordered" evidence="6">
    <location>
        <begin position="733"/>
        <end position="756"/>
    </location>
</feature>
<keyword evidence="5" id="KW-0378">Hydrolase</keyword>
<dbReference type="InterPro" id="IPR018060">
    <property type="entry name" value="HTH_AraC"/>
</dbReference>
<dbReference type="Pfam" id="PF01055">
    <property type="entry name" value="Glyco_hydro_31_2nd"/>
    <property type="match status" value="2"/>
</dbReference>
<evidence type="ECO:0000256" key="3">
    <source>
        <dbReference type="ARBA" id="ARBA00023125"/>
    </source>
</evidence>
<keyword evidence="3" id="KW-0238">DNA-binding</keyword>
<dbReference type="SUPFAM" id="SSF74650">
    <property type="entry name" value="Galactose mutarotase-like"/>
    <property type="match status" value="1"/>
</dbReference>
<sequence>MRMCSNPASITFQTASGFSICVVPVASHTFHIRVNRTGLFEAPSPLTRLGIAAPPTSPVNWHTEYVGDALHVITDEAVLRLDRQTGSASLYDKSENLLTRQTKPPYGGGADGFGAQFALSDYERLYGLGDQYDVPLMKRGHTLSISLRSNRVHAPVPLLLSSNGWALLVDTDIEHEFDVGRSSPDELWFHGRRGELAYYLIAGGTLAELLGKHARLIGPSAMLPLWAYGLSFICNQQTTARDMIEDALKFRREGIPCDMIGLEPTWMDRPFDYEAPVRWHPEKFYIPQWMPEGAHTFMGALRTMGFKLSLGLYLPESPRPGTGTGSDDIGPSWYDYLEPFVAQGVQGFKLSTSVPVQEQVHLPAAEEDEEAESALTIAGAIGKIIQEGYAKQTGKRPIVYTPVGYIGVHKYAAMWSGGRRQPHLSVLGLGLSGIPNMSVDMNLHNPAGIHFGFFQPWSKVNSWAYWRHPLLLDADLLALFKTYAKLRYRLLPYIYSAASVSARTGLPIARAMPLAYPDDAAAVPLQNQYMFGDELLVAVFTDQVYLPDGEWIDYWTGDKYAGPAHITYRTPPQAGGPLFVRAGAIIPMWPDVEHAGQRPADRMELHLYPGSDRQYSFYEDDGGSLGYLSGESAETSIVCTQERGGYRVEIGPRIGHFRDMPEHRDWNVFIHTRDKPASVKVNGESWREAAGARKDPAPSHWSFNRRAGLIRLSIHEAAAGSPRPARMEMMYSAEKETRRSEPQPARYGGKPGKTSGELEKELEIGLETGDEAKALSALEQWWEVRAAGDRSPEDIREHWLYLNGLFVRSVERKGRTLGDVLGEDPSHRFQPGPDAGAGQAYEALEQMAKSIVEYDNKQRGRTNEIVRRATDIIVRELDQELSLQAVADRLHLNSSYLSRRFKKEIGMSFSDYVLEKKMELAKELLLIGTTVNATADRTGFKEASYFIRVFRKYWGVTPGEMKP</sequence>
<dbReference type="GO" id="GO:0005975">
    <property type="term" value="P:carbohydrate metabolic process"/>
    <property type="evidence" value="ECO:0007669"/>
    <property type="project" value="InterPro"/>
</dbReference>
<dbReference type="Gene3D" id="2.60.40.1180">
    <property type="entry name" value="Golgi alpha-mannosidase II"/>
    <property type="match status" value="2"/>
</dbReference>
<dbReference type="Pfam" id="PF21365">
    <property type="entry name" value="Glyco_hydro_31_3rd"/>
    <property type="match status" value="1"/>
</dbReference>
<dbReference type="InterPro" id="IPR051816">
    <property type="entry name" value="Glycosyl_Hydrolase_31"/>
</dbReference>
<evidence type="ECO:0000256" key="4">
    <source>
        <dbReference type="ARBA" id="ARBA00023163"/>
    </source>
</evidence>
<keyword evidence="9" id="KW-1185">Reference proteome</keyword>
<dbReference type="GO" id="GO:0004553">
    <property type="term" value="F:hydrolase activity, hydrolyzing O-glycosyl compounds"/>
    <property type="evidence" value="ECO:0007669"/>
    <property type="project" value="InterPro"/>
</dbReference>
<dbReference type="SUPFAM" id="SSF46689">
    <property type="entry name" value="Homeodomain-like"/>
    <property type="match status" value="2"/>
</dbReference>
<dbReference type="EMBL" id="VDCQ01000041">
    <property type="protein sequence ID" value="TNJ63530.1"/>
    <property type="molecule type" value="Genomic_DNA"/>
</dbReference>
<keyword evidence="2" id="KW-0805">Transcription regulation</keyword>
<dbReference type="OrthoDB" id="2481876at2"/>
<dbReference type="Pfam" id="PF17137">
    <property type="entry name" value="DUF5110"/>
    <property type="match status" value="1"/>
</dbReference>
<evidence type="ECO:0000313" key="8">
    <source>
        <dbReference type="EMBL" id="TNJ63530.1"/>
    </source>
</evidence>
<dbReference type="Gene3D" id="1.10.10.60">
    <property type="entry name" value="Homeodomain-like"/>
    <property type="match status" value="2"/>
</dbReference>
<dbReference type="AlphaFoldDB" id="A0A5C4T455"/>
<keyword evidence="4" id="KW-0804">Transcription</keyword>
<dbReference type="Gene3D" id="3.20.20.80">
    <property type="entry name" value="Glycosidases"/>
    <property type="match status" value="2"/>
</dbReference>
<dbReference type="GO" id="GO:0030246">
    <property type="term" value="F:carbohydrate binding"/>
    <property type="evidence" value="ECO:0007669"/>
    <property type="project" value="InterPro"/>
</dbReference>
<dbReference type="PANTHER" id="PTHR43863:SF2">
    <property type="entry name" value="MALTASE-GLUCOAMYLASE"/>
    <property type="match status" value="1"/>
</dbReference>
<dbReference type="SMART" id="SM00342">
    <property type="entry name" value="HTH_ARAC"/>
    <property type="match status" value="1"/>
</dbReference>
<dbReference type="GO" id="GO:0043565">
    <property type="term" value="F:sequence-specific DNA binding"/>
    <property type="evidence" value="ECO:0007669"/>
    <property type="project" value="InterPro"/>
</dbReference>
<comment type="caution">
    <text evidence="8">The sequence shown here is derived from an EMBL/GenBank/DDBJ whole genome shotgun (WGS) entry which is preliminary data.</text>
</comment>
<dbReference type="GO" id="GO:0003700">
    <property type="term" value="F:DNA-binding transcription factor activity"/>
    <property type="evidence" value="ECO:0007669"/>
    <property type="project" value="InterPro"/>
</dbReference>
<dbReference type="PROSITE" id="PS01124">
    <property type="entry name" value="HTH_ARAC_FAMILY_2"/>
    <property type="match status" value="1"/>
</dbReference>
<keyword evidence="5" id="KW-0326">Glycosidase</keyword>
<name>A0A5C4T455_9BACL</name>
<comment type="similarity">
    <text evidence="1 5">Belongs to the glycosyl hydrolase 31 family.</text>
</comment>
<feature type="domain" description="HTH araC/xylS-type" evidence="7">
    <location>
        <begin position="867"/>
        <end position="963"/>
    </location>
</feature>
<evidence type="ECO:0000256" key="1">
    <source>
        <dbReference type="ARBA" id="ARBA00007806"/>
    </source>
</evidence>
<reference evidence="8 9" key="1">
    <citation type="submission" date="2019-05" db="EMBL/GenBank/DDBJ databases">
        <title>We sequenced the genome of Paenibacillus hemerocallicola KCTC 33185 for further insight into its adaptation and study the phylogeny of Paenibacillus.</title>
        <authorList>
            <person name="Narsing Rao M.P."/>
        </authorList>
    </citation>
    <scope>NUCLEOTIDE SEQUENCE [LARGE SCALE GENOMIC DNA]</scope>
    <source>
        <strain evidence="8 9">KCTC 33185</strain>
    </source>
</reference>
<accession>A0A5C4T455</accession>
<dbReference type="InterPro" id="IPR013780">
    <property type="entry name" value="Glyco_hydro_b"/>
</dbReference>
<dbReference type="InterPro" id="IPR009057">
    <property type="entry name" value="Homeodomain-like_sf"/>
</dbReference>
<dbReference type="PROSITE" id="PS00041">
    <property type="entry name" value="HTH_ARAC_FAMILY_1"/>
    <property type="match status" value="1"/>
</dbReference>
<organism evidence="8 9">
    <name type="scientific">Paenibacillus hemerocallicola</name>
    <dbReference type="NCBI Taxonomy" id="1172614"/>
    <lineage>
        <taxon>Bacteria</taxon>
        <taxon>Bacillati</taxon>
        <taxon>Bacillota</taxon>
        <taxon>Bacilli</taxon>
        <taxon>Bacillales</taxon>
        <taxon>Paenibacillaceae</taxon>
        <taxon>Paenibacillus</taxon>
    </lineage>
</organism>
<gene>
    <name evidence="8" type="ORF">FE784_24765</name>
</gene>
<protein>
    <submittedName>
        <fullName evidence="8">Helix-turn-helix domain-containing protein</fullName>
    </submittedName>
</protein>